<keyword evidence="4 6" id="KW-1133">Transmembrane helix</keyword>
<evidence type="ECO:0000313" key="8">
    <source>
        <dbReference type="Proteomes" id="UP001515500"/>
    </source>
</evidence>
<keyword evidence="8" id="KW-1185">Reference proteome</keyword>
<evidence type="ECO:0000256" key="3">
    <source>
        <dbReference type="ARBA" id="ARBA00022729"/>
    </source>
</evidence>
<dbReference type="InterPro" id="IPR018939">
    <property type="entry name" value="Autophagy-rel_prot_27"/>
</dbReference>
<dbReference type="PANTHER" id="PTHR15071:SF0">
    <property type="entry name" value="MANNOSE 6-PHOSPHATE RECEPTOR-LIKE PROTEIN 1"/>
    <property type="match status" value="1"/>
</dbReference>
<dbReference type="PANTHER" id="PTHR15071">
    <property type="entry name" value="MANNOSE-6-PHOSPHATE RECEPTOR FAMILY MEMBER"/>
    <property type="match status" value="1"/>
</dbReference>
<feature type="transmembrane region" description="Helical" evidence="6">
    <location>
        <begin position="210"/>
        <end position="231"/>
    </location>
</feature>
<proteinExistence type="predicted"/>
<name>A0AB40CYX0_DIOCR</name>
<dbReference type="GeneID" id="120282466"/>
<organism evidence="8 9">
    <name type="scientific">Dioscorea cayennensis subsp. rotundata</name>
    <name type="common">White Guinea yam</name>
    <name type="synonym">Dioscorea rotundata</name>
    <dbReference type="NCBI Taxonomy" id="55577"/>
    <lineage>
        <taxon>Eukaryota</taxon>
        <taxon>Viridiplantae</taxon>
        <taxon>Streptophyta</taxon>
        <taxon>Embryophyta</taxon>
        <taxon>Tracheophyta</taxon>
        <taxon>Spermatophyta</taxon>
        <taxon>Magnoliopsida</taxon>
        <taxon>Liliopsida</taxon>
        <taxon>Dioscoreales</taxon>
        <taxon>Dioscoreaceae</taxon>
        <taxon>Dioscorea</taxon>
    </lineage>
</organism>
<dbReference type="Proteomes" id="UP001515500">
    <property type="component" value="Chromosome 18"/>
</dbReference>
<evidence type="ECO:0000256" key="4">
    <source>
        <dbReference type="ARBA" id="ARBA00022989"/>
    </source>
</evidence>
<keyword evidence="3 7" id="KW-0732">Signal</keyword>
<gene>
    <name evidence="9" type="primary">LOC120282466</name>
</gene>
<reference evidence="9" key="1">
    <citation type="submission" date="2025-08" db="UniProtKB">
        <authorList>
            <consortium name="RefSeq"/>
        </authorList>
    </citation>
    <scope>IDENTIFICATION</scope>
</reference>
<evidence type="ECO:0000256" key="6">
    <source>
        <dbReference type="SAM" id="Phobius"/>
    </source>
</evidence>
<dbReference type="AlphaFoldDB" id="A0AB40CYX0"/>
<feature type="chain" id="PRO_5044203219" evidence="7">
    <location>
        <begin position="36"/>
        <end position="288"/>
    </location>
</feature>
<dbReference type="RefSeq" id="XP_039145221.1">
    <property type="nucleotide sequence ID" value="XM_039289287.1"/>
</dbReference>
<evidence type="ECO:0000256" key="7">
    <source>
        <dbReference type="SAM" id="SignalP"/>
    </source>
</evidence>
<sequence>MPSPERGSSTVAAAVVVPWLLVSLLVGLLPLPAVGTSCDLSFLRGSTLYNYSLALPIKNYPHGALSEDGFYKVAVNTSLLWFQLCDSMIFNHDPPRCFICQGCGGPSGCGTACSALVSNDIGGYFVCTTVGQPSNIDIKPIDEDNPLKGVIVRMSAIGLKDNCSLSVSVFCDRNEAQPPISLDILGGCNYATVLRHPSGCPKIISANGGGWGWFSILMTILLCLFGGYLLAGTVYRFFFLGIHGVEAIPNLELWVSLPQRAWIGLSSLIRRFRGNAQNGRGYSSRVDF</sequence>
<dbReference type="GO" id="GO:0000139">
    <property type="term" value="C:Golgi membrane"/>
    <property type="evidence" value="ECO:0007669"/>
    <property type="project" value="UniProtKB-SubCell"/>
</dbReference>
<comment type="subcellular location">
    <subcellularLocation>
        <location evidence="1">Membrane</location>
        <topology evidence="1">Single-pass membrane protein</topology>
    </subcellularLocation>
</comment>
<evidence type="ECO:0000256" key="1">
    <source>
        <dbReference type="ARBA" id="ARBA00004167"/>
    </source>
</evidence>
<accession>A0AB40CYX0</accession>
<dbReference type="Pfam" id="PF09451">
    <property type="entry name" value="ATG27"/>
    <property type="match status" value="1"/>
</dbReference>
<keyword evidence="2 6" id="KW-0812">Transmembrane</keyword>
<evidence type="ECO:0000256" key="5">
    <source>
        <dbReference type="ARBA" id="ARBA00023136"/>
    </source>
</evidence>
<keyword evidence="5 6" id="KW-0472">Membrane</keyword>
<protein>
    <submittedName>
        <fullName evidence="9">Uncharacterized protein LOC120282466</fullName>
    </submittedName>
</protein>
<evidence type="ECO:0000256" key="2">
    <source>
        <dbReference type="ARBA" id="ARBA00022692"/>
    </source>
</evidence>
<evidence type="ECO:0000313" key="9">
    <source>
        <dbReference type="RefSeq" id="XP_039145221.1"/>
    </source>
</evidence>
<feature type="signal peptide" evidence="7">
    <location>
        <begin position="1"/>
        <end position="35"/>
    </location>
</feature>